<evidence type="ECO:0000256" key="1">
    <source>
        <dbReference type="SAM" id="MobiDB-lite"/>
    </source>
</evidence>
<sequence>MHERISLPTFDLADFAGRFGAALHRSGVAVTPERSVRFLQALRLHPPVDRSALYWTARLALVTGREQIAPFDRVFNALFGGLLDPAEVRGDQNNTRLPGVEAGPGRPPVLSGQPLQVSGSQGPSGAPQPGGASADADREVEALRAISSAEEALAHKDFGALDADELTALHRLIESLVVSTPLRRTRRKEAERGGRHIDLRRTLRRSQRTGGEPVRLARCHNRLRRRPLVLLCDISGSMEPYTRAYLGFFQRAAAGVSAEAFVFATRLTRLTPVLRNASPDAALRRAGVTASDWSGGTRIGRALAEFNNGFGRRGMARGAVVVIFSDGWEGEDPGAVGREMTRLARLAHRIVWVNPRKAAAGYAPLTGGMAAALPHCDAFVSGHSYAALAEVIEAIAGPDGSLSRRAPVGTSRG</sequence>
<dbReference type="PIRSF" id="PIRSF010256">
    <property type="entry name" value="CoxE_vWa"/>
    <property type="match status" value="1"/>
</dbReference>
<dbReference type="Pfam" id="PF05762">
    <property type="entry name" value="VWA_CoxE"/>
    <property type="match status" value="1"/>
</dbReference>
<feature type="region of interest" description="Disordered" evidence="1">
    <location>
        <begin position="90"/>
        <end position="138"/>
    </location>
</feature>
<keyword evidence="3" id="KW-1185">Reference proteome</keyword>
<dbReference type="RefSeq" id="WP_344007471.1">
    <property type="nucleotide sequence ID" value="NZ_BAAAGU010000098.1"/>
</dbReference>
<dbReference type="Proteomes" id="UP001500724">
    <property type="component" value="Unassembled WGS sequence"/>
</dbReference>
<organism evidence="2 3">
    <name type="scientific">Streptomyces thermocarboxydovorans</name>
    <dbReference type="NCBI Taxonomy" id="59298"/>
    <lineage>
        <taxon>Bacteria</taxon>
        <taxon>Bacillati</taxon>
        <taxon>Actinomycetota</taxon>
        <taxon>Actinomycetes</taxon>
        <taxon>Kitasatosporales</taxon>
        <taxon>Streptomycetaceae</taxon>
        <taxon>Streptomyces</taxon>
    </lineage>
</organism>
<dbReference type="InterPro" id="IPR008912">
    <property type="entry name" value="Uncharacterised_CoxE"/>
</dbReference>
<accession>A0ABP3T6D0</accession>
<evidence type="ECO:0000313" key="3">
    <source>
        <dbReference type="Proteomes" id="UP001500724"/>
    </source>
</evidence>
<dbReference type="Gene3D" id="3.40.50.410">
    <property type="entry name" value="von Willebrand factor, type A domain"/>
    <property type="match status" value="1"/>
</dbReference>
<protein>
    <submittedName>
        <fullName evidence="2">VWA domain-containing protein</fullName>
    </submittedName>
</protein>
<proteinExistence type="predicted"/>
<dbReference type="EMBL" id="BAAAGU010000098">
    <property type="protein sequence ID" value="GAA0670973.1"/>
    <property type="molecule type" value="Genomic_DNA"/>
</dbReference>
<dbReference type="SUPFAM" id="SSF53300">
    <property type="entry name" value="vWA-like"/>
    <property type="match status" value="1"/>
</dbReference>
<dbReference type="PANTHER" id="PTHR39338:SF6">
    <property type="entry name" value="BLL5662 PROTEIN"/>
    <property type="match status" value="1"/>
</dbReference>
<dbReference type="InterPro" id="IPR036465">
    <property type="entry name" value="vWFA_dom_sf"/>
</dbReference>
<comment type="caution">
    <text evidence="2">The sequence shown here is derived from an EMBL/GenBank/DDBJ whole genome shotgun (WGS) entry which is preliminary data.</text>
</comment>
<evidence type="ECO:0000313" key="2">
    <source>
        <dbReference type="EMBL" id="GAA0670973.1"/>
    </source>
</evidence>
<dbReference type="CDD" id="cd00198">
    <property type="entry name" value="vWFA"/>
    <property type="match status" value="1"/>
</dbReference>
<reference evidence="3" key="1">
    <citation type="journal article" date="2019" name="Int. J. Syst. Evol. Microbiol.">
        <title>The Global Catalogue of Microorganisms (GCM) 10K type strain sequencing project: providing services to taxonomists for standard genome sequencing and annotation.</title>
        <authorList>
            <consortium name="The Broad Institute Genomics Platform"/>
            <consortium name="The Broad Institute Genome Sequencing Center for Infectious Disease"/>
            <person name="Wu L."/>
            <person name="Ma J."/>
        </authorList>
    </citation>
    <scope>NUCLEOTIDE SEQUENCE [LARGE SCALE GENOMIC DNA]</scope>
    <source>
        <strain evidence="3">JCM 10367</strain>
    </source>
</reference>
<feature type="compositionally biased region" description="Low complexity" evidence="1">
    <location>
        <begin position="118"/>
        <end position="134"/>
    </location>
</feature>
<dbReference type="InterPro" id="IPR011195">
    <property type="entry name" value="UCP010256"/>
</dbReference>
<dbReference type="PANTHER" id="PTHR39338">
    <property type="entry name" value="BLL5662 PROTEIN-RELATED"/>
    <property type="match status" value="1"/>
</dbReference>
<name>A0ABP3T6D0_9ACTN</name>
<gene>
    <name evidence="2" type="ORF">GCM10009535_58400</name>
</gene>